<gene>
    <name evidence="2" type="ORF">GCM10011396_54720</name>
</gene>
<organism evidence="2 3">
    <name type="scientific">Undibacterium terreum</name>
    <dbReference type="NCBI Taxonomy" id="1224302"/>
    <lineage>
        <taxon>Bacteria</taxon>
        <taxon>Pseudomonadati</taxon>
        <taxon>Pseudomonadota</taxon>
        <taxon>Betaproteobacteria</taxon>
        <taxon>Burkholderiales</taxon>
        <taxon>Oxalobacteraceae</taxon>
        <taxon>Undibacterium</taxon>
    </lineage>
</organism>
<keyword evidence="3" id="KW-1185">Reference proteome</keyword>
<evidence type="ECO:0000313" key="2">
    <source>
        <dbReference type="EMBL" id="GGD00253.1"/>
    </source>
</evidence>
<comment type="caution">
    <text evidence="2">The sequence shown here is derived from an EMBL/GenBank/DDBJ whole genome shotgun (WGS) entry which is preliminary data.</text>
</comment>
<evidence type="ECO:0000256" key="1">
    <source>
        <dbReference type="SAM" id="MobiDB-lite"/>
    </source>
</evidence>
<protein>
    <submittedName>
        <fullName evidence="2">Uncharacterized protein</fullName>
    </submittedName>
</protein>
<dbReference type="AlphaFoldDB" id="A0A916V139"/>
<reference evidence="2" key="2">
    <citation type="submission" date="2020-09" db="EMBL/GenBank/DDBJ databases">
        <authorList>
            <person name="Sun Q."/>
            <person name="Zhou Y."/>
        </authorList>
    </citation>
    <scope>NUCLEOTIDE SEQUENCE</scope>
    <source>
        <strain evidence="2">CGMCC 1.10998</strain>
    </source>
</reference>
<name>A0A916V139_9BURK</name>
<accession>A0A916V139</accession>
<evidence type="ECO:0000313" key="3">
    <source>
        <dbReference type="Proteomes" id="UP000637423"/>
    </source>
</evidence>
<sequence>MNPFDKAKAKYEEQQKQRNTERQSAAKAAEAANLAFIEKFEPVLDKLEQLFEPSVTGLINAGYQPVIERKLTPSTMVEATLVFTSREIDPAYGYPNQYRISVTVRGNYSTQMGCELGRGGPGEQDSRLVKRHLVRPLALPPFKQEEFEASFIEKLERIFTKILQLEPVGKKEFS</sequence>
<feature type="region of interest" description="Disordered" evidence="1">
    <location>
        <begin position="1"/>
        <end position="23"/>
    </location>
</feature>
<dbReference type="EMBL" id="BMED01000008">
    <property type="protein sequence ID" value="GGD00253.1"/>
    <property type="molecule type" value="Genomic_DNA"/>
</dbReference>
<reference evidence="2" key="1">
    <citation type="journal article" date="2014" name="Int. J. Syst. Evol. Microbiol.">
        <title>Complete genome sequence of Corynebacterium casei LMG S-19264T (=DSM 44701T), isolated from a smear-ripened cheese.</title>
        <authorList>
            <consortium name="US DOE Joint Genome Institute (JGI-PGF)"/>
            <person name="Walter F."/>
            <person name="Albersmeier A."/>
            <person name="Kalinowski J."/>
            <person name="Ruckert C."/>
        </authorList>
    </citation>
    <scope>NUCLEOTIDE SEQUENCE</scope>
    <source>
        <strain evidence="2">CGMCC 1.10998</strain>
    </source>
</reference>
<proteinExistence type="predicted"/>
<feature type="compositionally biased region" description="Basic and acidic residues" evidence="1">
    <location>
        <begin position="1"/>
        <end position="21"/>
    </location>
</feature>
<dbReference type="RefSeq" id="WP_188569337.1">
    <property type="nucleotide sequence ID" value="NZ_BMED01000008.1"/>
</dbReference>
<dbReference type="Proteomes" id="UP000637423">
    <property type="component" value="Unassembled WGS sequence"/>
</dbReference>